<organism evidence="2">
    <name type="scientific">marine sediment metagenome</name>
    <dbReference type="NCBI Taxonomy" id="412755"/>
    <lineage>
        <taxon>unclassified sequences</taxon>
        <taxon>metagenomes</taxon>
        <taxon>ecological metagenomes</taxon>
    </lineage>
</organism>
<dbReference type="AlphaFoldDB" id="A0A0F9Q8M5"/>
<reference evidence="2" key="1">
    <citation type="journal article" date="2015" name="Nature">
        <title>Complex archaea that bridge the gap between prokaryotes and eukaryotes.</title>
        <authorList>
            <person name="Spang A."/>
            <person name="Saw J.H."/>
            <person name="Jorgensen S.L."/>
            <person name="Zaremba-Niedzwiedzka K."/>
            <person name="Martijn J."/>
            <person name="Lind A.E."/>
            <person name="van Eijk R."/>
            <person name="Schleper C."/>
            <person name="Guy L."/>
            <person name="Ettema T.J."/>
        </authorList>
    </citation>
    <scope>NUCLEOTIDE SEQUENCE</scope>
</reference>
<keyword evidence="1" id="KW-1133">Transmembrane helix</keyword>
<protein>
    <submittedName>
        <fullName evidence="2">Uncharacterized protein</fullName>
    </submittedName>
</protein>
<sequence>MSEGTIFVVGFATGMFVFVLFAVAIAFIIFDDGED</sequence>
<dbReference type="EMBL" id="LAZR01001712">
    <property type="protein sequence ID" value="KKN40305.1"/>
    <property type="molecule type" value="Genomic_DNA"/>
</dbReference>
<keyword evidence="1" id="KW-0472">Membrane</keyword>
<feature type="transmembrane region" description="Helical" evidence="1">
    <location>
        <begin position="6"/>
        <end position="30"/>
    </location>
</feature>
<name>A0A0F9Q8M5_9ZZZZ</name>
<evidence type="ECO:0000256" key="1">
    <source>
        <dbReference type="SAM" id="Phobius"/>
    </source>
</evidence>
<comment type="caution">
    <text evidence="2">The sequence shown here is derived from an EMBL/GenBank/DDBJ whole genome shotgun (WGS) entry which is preliminary data.</text>
</comment>
<gene>
    <name evidence="2" type="ORF">LCGC14_0734620</name>
</gene>
<proteinExistence type="predicted"/>
<evidence type="ECO:0000313" key="2">
    <source>
        <dbReference type="EMBL" id="KKN40305.1"/>
    </source>
</evidence>
<keyword evidence="1" id="KW-0812">Transmembrane</keyword>
<accession>A0A0F9Q8M5</accession>